<accession>A0A2K9A4Y3</accession>
<name>A0A2K9A4Y3_9GAMM</name>
<proteinExistence type="predicted"/>
<dbReference type="PROSITE" id="PS52011">
    <property type="entry name" value="PEPTIDASE_M2"/>
    <property type="match status" value="1"/>
</dbReference>
<evidence type="ECO:0000256" key="3">
    <source>
        <dbReference type="PIRSR" id="PIRSR601548-3"/>
    </source>
</evidence>
<feature type="disulfide bond" evidence="4">
    <location>
        <begin position="365"/>
        <end position="383"/>
    </location>
</feature>
<dbReference type="CDD" id="cd06461">
    <property type="entry name" value="M2_ACE"/>
    <property type="match status" value="1"/>
</dbReference>
<feature type="binding site" evidence="3">
    <location>
        <position position="424"/>
    </location>
    <ligand>
        <name>Zn(2+)</name>
        <dbReference type="ChEBI" id="CHEBI:29105"/>
        <label>1</label>
        <note>catalytic</note>
    </ligand>
</feature>
<reference evidence="7 8" key="1">
    <citation type="submission" date="2017-12" db="EMBL/GenBank/DDBJ databases">
        <title>Kangiella profundi FT102 completed genome.</title>
        <authorList>
            <person name="Xu J."/>
            <person name="Wang J."/>
            <person name="Lu Y."/>
        </authorList>
    </citation>
    <scope>NUCLEOTIDE SEQUENCE [LARGE SCALE GENOMIC DNA]</scope>
    <source>
        <strain evidence="7 8">FT102</strain>
    </source>
</reference>
<feature type="binding site" evidence="2">
    <location>
        <position position="533"/>
    </location>
    <ligand>
        <name>chloride</name>
        <dbReference type="ChEBI" id="CHEBI:17996"/>
        <label>1</label>
    </ligand>
</feature>
<dbReference type="GO" id="GO:0008241">
    <property type="term" value="F:peptidyl-dipeptidase activity"/>
    <property type="evidence" value="ECO:0007669"/>
    <property type="project" value="InterPro"/>
</dbReference>
<evidence type="ECO:0000256" key="4">
    <source>
        <dbReference type="PIRSR" id="PIRSR601548-4"/>
    </source>
</evidence>
<feature type="active site" description="Proton donor 2" evidence="5">
    <location>
        <position position="524"/>
    </location>
</feature>
<feature type="binding site" evidence="2">
    <location>
        <position position="223"/>
    </location>
    <ligand>
        <name>chloride</name>
        <dbReference type="ChEBI" id="CHEBI:17996"/>
        <label>1</label>
    </ligand>
</feature>
<evidence type="ECO:0000313" key="8">
    <source>
        <dbReference type="Proteomes" id="UP000232693"/>
    </source>
</evidence>
<dbReference type="KEGG" id="kpd:CW740_06445"/>
<dbReference type="RefSeq" id="WP_106646749.1">
    <property type="nucleotide sequence ID" value="NZ_BMGO01000001.1"/>
</dbReference>
<evidence type="ECO:0000256" key="2">
    <source>
        <dbReference type="PIRSR" id="PIRSR601548-2"/>
    </source>
</evidence>
<feature type="binding site" evidence="6">
    <location>
        <position position="400"/>
    </location>
    <ligand>
        <name>Zn(2+)</name>
        <dbReference type="ChEBI" id="CHEBI:29105"/>
        <label>2</label>
        <note>catalytic</note>
    </ligand>
</feature>
<feature type="binding site" evidence="6">
    <location>
        <position position="396"/>
    </location>
    <ligand>
        <name>Zn(2+)</name>
        <dbReference type="ChEBI" id="CHEBI:29105"/>
        <label>2</label>
        <note>catalytic</note>
    </ligand>
</feature>
<dbReference type="FunFam" id="1.10.1370.30:FF:000005">
    <property type="entry name" value="Angiotensin-converting enzyme"/>
    <property type="match status" value="1"/>
</dbReference>
<dbReference type="GO" id="GO:0016020">
    <property type="term" value="C:membrane"/>
    <property type="evidence" value="ECO:0007669"/>
    <property type="project" value="InterPro"/>
</dbReference>
<feature type="active site" description="Proton donor 1" evidence="1">
    <location>
        <position position="524"/>
    </location>
</feature>
<dbReference type="GO" id="GO:0008237">
    <property type="term" value="F:metallopeptidase activity"/>
    <property type="evidence" value="ECO:0007669"/>
    <property type="project" value="InterPro"/>
</dbReference>
<organism evidence="7 8">
    <name type="scientific">Kangiella profundi</name>
    <dbReference type="NCBI Taxonomy" id="1561924"/>
    <lineage>
        <taxon>Bacteria</taxon>
        <taxon>Pseudomonadati</taxon>
        <taxon>Pseudomonadota</taxon>
        <taxon>Gammaproteobacteria</taxon>
        <taxon>Kangiellales</taxon>
        <taxon>Kangiellaceae</taxon>
        <taxon>Kangiella</taxon>
    </lineage>
</organism>
<dbReference type="Proteomes" id="UP000232693">
    <property type="component" value="Chromosome"/>
</dbReference>
<gene>
    <name evidence="7" type="ORF">CW740_06445</name>
</gene>
<dbReference type="PRINTS" id="PR00791">
    <property type="entry name" value="PEPDIPTASEA"/>
</dbReference>
<dbReference type="SUPFAM" id="SSF55486">
    <property type="entry name" value="Metalloproteases ('zincins'), catalytic domain"/>
    <property type="match status" value="1"/>
</dbReference>
<feature type="active site" description="Proton acceptor 1" evidence="1">
    <location>
        <position position="397"/>
    </location>
</feature>
<dbReference type="GO" id="GO:0006508">
    <property type="term" value="P:proteolysis"/>
    <property type="evidence" value="ECO:0007669"/>
    <property type="project" value="InterPro"/>
</dbReference>
<dbReference type="InterPro" id="IPR001548">
    <property type="entry name" value="Peptidase_M2"/>
</dbReference>
<evidence type="ECO:0000256" key="1">
    <source>
        <dbReference type="PIRSR" id="PIRSR601548-1"/>
    </source>
</evidence>
<sequence>MMKIKTAVSSAVLFSALLGLSACGDESADKQQTTEVKPAEAQVTVADAEKFVADAEKRLEEISEYGARVAWVNANFVTYDTTQLNAKVGEEYTKLGVELANEAKKFNDLDLPYDLNRKLEMIKLGLTLPAPSDEAKTKKLAEITSKLDSIYATGKSPDGRSLGQLSEVLRTSRDPQEQLEAWLGWRTVSPEMRPLYEEMVQIANEGSKELGYKDTGAMWRSKYDMPADDFANEMDRLWGQVEPLYEALHCHVRAELNEEYGDEVVPLDQPIPAHLLGNMWAQQWGNIYDLVAPEGAGKGVDLDPILRKHYGVDHEVVTYNEKEKAVKELVKTAENFFSSLGFAPLPETFWERSLFVKPRDREVQCHASAWNLDNQEDIRIKMCTEINSEDFQTVHHELGHNYYQRAYKDQPILYKGSANDGFHEAIGDTIALSITPAYLKQIGLIEEEPDASADIALLMRSAMDKVAFLPFGLMVDKWRWQVFNGEVSAAEYNQGWWNLRTQYQGIMPPVERTEADFDPGAKYHIPGNTPYSRYFLAHILQFQFFRDMCEMAGNEGPLHRCSFYGNKEVGAKLNAMLEMGASRPWQDALEAMTGQREMDATAVLEYYAPLKTWLDEQNKDRNCGW</sequence>
<feature type="disulfide bond" evidence="4">
    <location>
        <begin position="549"/>
        <end position="561"/>
    </location>
</feature>
<evidence type="ECO:0000256" key="6">
    <source>
        <dbReference type="PIRSR" id="PIRSR601548-8"/>
    </source>
</evidence>
<feature type="binding site" evidence="3">
    <location>
        <position position="400"/>
    </location>
    <ligand>
        <name>Zn(2+)</name>
        <dbReference type="ChEBI" id="CHEBI:29105"/>
        <label>1</label>
        <note>catalytic</note>
    </ligand>
</feature>
<feature type="binding site" evidence="6">
    <location>
        <position position="424"/>
    </location>
    <ligand>
        <name>Zn(2+)</name>
        <dbReference type="ChEBI" id="CHEBI:29105"/>
        <label>2</label>
        <note>catalytic</note>
    </ligand>
</feature>
<protein>
    <submittedName>
        <fullName evidence="7">Peptidyl-dipeptidase</fullName>
    </submittedName>
</protein>
<keyword evidence="4" id="KW-1015">Disulfide bond</keyword>
<dbReference type="Pfam" id="PF01401">
    <property type="entry name" value="Peptidase_M2"/>
    <property type="match status" value="1"/>
</dbReference>
<dbReference type="OrthoDB" id="5241329at2"/>
<dbReference type="AlphaFoldDB" id="A0A2K9A4Y3"/>
<evidence type="ECO:0000256" key="5">
    <source>
        <dbReference type="PIRSR" id="PIRSR601548-6"/>
    </source>
</evidence>
<dbReference type="PANTHER" id="PTHR10514">
    <property type="entry name" value="ANGIOTENSIN-CONVERTING ENZYME"/>
    <property type="match status" value="1"/>
</dbReference>
<dbReference type="PANTHER" id="PTHR10514:SF27">
    <property type="entry name" value="ANGIOTENSIN-CONVERTING ENZYME"/>
    <property type="match status" value="1"/>
</dbReference>
<feature type="binding site" evidence="3">
    <location>
        <position position="396"/>
    </location>
    <ligand>
        <name>Zn(2+)</name>
        <dbReference type="ChEBI" id="CHEBI:29105"/>
        <label>1</label>
        <note>catalytic</note>
    </ligand>
</feature>
<dbReference type="Gene3D" id="1.10.1370.30">
    <property type="match status" value="2"/>
</dbReference>
<keyword evidence="8" id="KW-1185">Reference proteome</keyword>
<dbReference type="EMBL" id="CP025120">
    <property type="protein sequence ID" value="AUD78905.1"/>
    <property type="molecule type" value="Genomic_DNA"/>
</dbReference>
<dbReference type="PROSITE" id="PS51257">
    <property type="entry name" value="PROKAR_LIPOPROTEIN"/>
    <property type="match status" value="1"/>
</dbReference>
<keyword evidence="3" id="KW-0862">Zinc</keyword>
<evidence type="ECO:0000313" key="7">
    <source>
        <dbReference type="EMBL" id="AUD78905.1"/>
    </source>
</evidence>
<feature type="active site" description="Proton acceptor 2" evidence="5">
    <location>
        <position position="397"/>
    </location>
</feature>
<keyword evidence="3" id="KW-0479">Metal-binding</keyword>